<dbReference type="AlphaFoldDB" id="A0A450SAC8"/>
<evidence type="ECO:0000313" key="3">
    <source>
        <dbReference type="EMBL" id="VFK08269.1"/>
    </source>
</evidence>
<protein>
    <submittedName>
        <fullName evidence="1">Uncharacterized protein</fullName>
    </submittedName>
</protein>
<organism evidence="1">
    <name type="scientific">Candidatus Kentrum sp. FM</name>
    <dbReference type="NCBI Taxonomy" id="2126340"/>
    <lineage>
        <taxon>Bacteria</taxon>
        <taxon>Pseudomonadati</taxon>
        <taxon>Pseudomonadota</taxon>
        <taxon>Gammaproteobacteria</taxon>
        <taxon>Candidatus Kentrum</taxon>
    </lineage>
</organism>
<evidence type="ECO:0000313" key="1">
    <source>
        <dbReference type="EMBL" id="VFJ48994.1"/>
    </source>
</evidence>
<evidence type="ECO:0000313" key="2">
    <source>
        <dbReference type="EMBL" id="VFJ49361.1"/>
    </source>
</evidence>
<dbReference type="EMBL" id="CAADFA010000070">
    <property type="protein sequence ID" value="VFJ49361.1"/>
    <property type="molecule type" value="Genomic_DNA"/>
</dbReference>
<dbReference type="EMBL" id="CAADFL010000064">
    <property type="protein sequence ID" value="VFK08269.1"/>
    <property type="molecule type" value="Genomic_DNA"/>
</dbReference>
<sequence length="70" mass="7998">MSAKREIPRVGLWFYAWNFGLRQGFDRGSIGVSPRLWLIALPLALRVEFRPSASFHPTVKMLLAQGQKDL</sequence>
<accession>A0A450SAC8</accession>
<gene>
    <name evidence="1" type="ORF">BECKFM1743A_GA0114220_100656</name>
    <name evidence="3" type="ORF">BECKFM1743B_GA0114221_100646</name>
    <name evidence="2" type="ORF">BECKFM1743C_GA0114222_100706</name>
</gene>
<reference evidence="1" key="1">
    <citation type="submission" date="2019-02" db="EMBL/GenBank/DDBJ databases">
        <authorList>
            <person name="Gruber-Vodicka R. H."/>
            <person name="Seah K. B. B."/>
        </authorList>
    </citation>
    <scope>NUCLEOTIDE SEQUENCE</scope>
    <source>
        <strain evidence="1">BECK_BZ163</strain>
        <strain evidence="3">BECK_BZ164</strain>
        <strain evidence="2">BECK_BZ165</strain>
    </source>
</reference>
<name>A0A450SAC8_9GAMM</name>
<dbReference type="EMBL" id="CAADEZ010000065">
    <property type="protein sequence ID" value="VFJ48994.1"/>
    <property type="molecule type" value="Genomic_DNA"/>
</dbReference>
<proteinExistence type="predicted"/>